<keyword evidence="4 7" id="KW-0931">ER-Golgi transport</keyword>
<proteinExistence type="inferred from homology"/>
<comment type="caution">
    <text evidence="8">The sequence shown here is derived from an EMBL/GenBank/DDBJ whole genome shotgun (WGS) entry which is preliminary data.</text>
</comment>
<dbReference type="GO" id="GO:0005483">
    <property type="term" value="F:soluble NSF attachment protein activity"/>
    <property type="evidence" value="ECO:0007669"/>
    <property type="project" value="TreeGrafter"/>
</dbReference>
<dbReference type="SUPFAM" id="SSF48452">
    <property type="entry name" value="TPR-like"/>
    <property type="match status" value="1"/>
</dbReference>
<name>A0A2N3NB92_9PEZI</name>
<evidence type="ECO:0000256" key="6">
    <source>
        <dbReference type="ARBA" id="ARBA00023136"/>
    </source>
</evidence>
<keyword evidence="3 7" id="KW-0813">Transport</keyword>
<dbReference type="PANTHER" id="PTHR13768">
    <property type="entry name" value="SOLUBLE NSF ATTACHMENT PROTEIN SNAP"/>
    <property type="match status" value="1"/>
</dbReference>
<keyword evidence="5 7" id="KW-0653">Protein transport</keyword>
<dbReference type="GO" id="GO:0035494">
    <property type="term" value="P:SNARE complex disassembly"/>
    <property type="evidence" value="ECO:0007669"/>
    <property type="project" value="TreeGrafter"/>
</dbReference>
<reference evidence="8 9" key="1">
    <citation type="journal article" date="2017" name="G3 (Bethesda)">
        <title>First Draft Genome Sequence of the Pathogenic Fungus Lomentospora prolificans (Formerly Scedosporium prolificans).</title>
        <authorList>
            <person name="Luo R."/>
            <person name="Zimin A."/>
            <person name="Workman R."/>
            <person name="Fan Y."/>
            <person name="Pertea G."/>
            <person name="Grossman N."/>
            <person name="Wear M.P."/>
            <person name="Jia B."/>
            <person name="Miller H."/>
            <person name="Casadevall A."/>
            <person name="Timp W."/>
            <person name="Zhang S.X."/>
            <person name="Salzberg S.L."/>
        </authorList>
    </citation>
    <scope>NUCLEOTIDE SEQUENCE [LARGE SCALE GENOMIC DNA]</scope>
    <source>
        <strain evidence="8 9">JHH-5317</strain>
    </source>
</reference>
<dbReference type="InterPro" id="IPR011990">
    <property type="entry name" value="TPR-like_helical_dom_sf"/>
</dbReference>
<dbReference type="CDD" id="cd15832">
    <property type="entry name" value="SNAP"/>
    <property type="match status" value="1"/>
</dbReference>
<sequence length="311" mass="34560">MAQDPRALLQKASLLSAHARKRCWLHASKTLSSASGGFSFFGGRETKYQDAADLFIQAANSFKMQKQMREAGQAFEQAAEIQTKQLNEPDDAANTMVDAFKAYRTVDADAASRCLDVAVQRYCVKGNFRRAATHKESLGDLYENELNNNKKAIECYEAAAGWYEGDNAVALANKLWLKVADLAALDGDYHKAIDNFERVAKASINNNLMKYSVKDYFLKAGICHLATGDLVAAQRAISSYGEMDPSFSSQRESMLLNDIYASVEAGDPEDFADKLYMYDQVSKLDKWKTTLLLRVKNNIAKATEGDDDEFA</sequence>
<dbReference type="Proteomes" id="UP000233524">
    <property type="component" value="Unassembled WGS sequence"/>
</dbReference>
<dbReference type="GO" id="GO:0031201">
    <property type="term" value="C:SNARE complex"/>
    <property type="evidence" value="ECO:0007669"/>
    <property type="project" value="TreeGrafter"/>
</dbReference>
<comment type="subcellular location">
    <subcellularLocation>
        <location evidence="1 7">Membrane</location>
        <topology evidence="1 7">Peripheral membrane protein</topology>
    </subcellularLocation>
</comment>
<comment type="similarity">
    <text evidence="2 7">Belongs to the SNAP family.</text>
</comment>
<gene>
    <name evidence="8" type="ORF">jhhlp_004301</name>
</gene>
<keyword evidence="9" id="KW-1185">Reference proteome</keyword>
<comment type="function">
    <text evidence="7">Required for vesicular transport between the endoplasmic reticulum and the Golgi apparatus.</text>
</comment>
<protein>
    <recommendedName>
        <fullName evidence="10">Alpha-soluble NSF attachment protein</fullName>
    </recommendedName>
</protein>
<dbReference type="InParanoid" id="A0A2N3NB92"/>
<evidence type="ECO:0000313" key="8">
    <source>
        <dbReference type="EMBL" id="PKS09681.1"/>
    </source>
</evidence>
<dbReference type="GO" id="GO:0005774">
    <property type="term" value="C:vacuolar membrane"/>
    <property type="evidence" value="ECO:0007669"/>
    <property type="project" value="TreeGrafter"/>
</dbReference>
<keyword evidence="6 7" id="KW-0472">Membrane</keyword>
<dbReference type="GO" id="GO:0006886">
    <property type="term" value="P:intracellular protein transport"/>
    <property type="evidence" value="ECO:0007669"/>
    <property type="project" value="UniProtKB-UniRule"/>
</dbReference>
<dbReference type="Gene3D" id="1.25.40.10">
    <property type="entry name" value="Tetratricopeptide repeat domain"/>
    <property type="match status" value="1"/>
</dbReference>
<dbReference type="STRING" id="41688.A0A2N3NB92"/>
<evidence type="ECO:0000256" key="7">
    <source>
        <dbReference type="RuleBase" id="RU367013"/>
    </source>
</evidence>
<evidence type="ECO:0000313" key="9">
    <source>
        <dbReference type="Proteomes" id="UP000233524"/>
    </source>
</evidence>
<organism evidence="8 9">
    <name type="scientific">Lomentospora prolificans</name>
    <dbReference type="NCBI Taxonomy" id="41688"/>
    <lineage>
        <taxon>Eukaryota</taxon>
        <taxon>Fungi</taxon>
        <taxon>Dikarya</taxon>
        <taxon>Ascomycota</taxon>
        <taxon>Pezizomycotina</taxon>
        <taxon>Sordariomycetes</taxon>
        <taxon>Hypocreomycetidae</taxon>
        <taxon>Microascales</taxon>
        <taxon>Microascaceae</taxon>
        <taxon>Lomentospora</taxon>
    </lineage>
</organism>
<dbReference type="InterPro" id="IPR000744">
    <property type="entry name" value="NSF_attach"/>
</dbReference>
<evidence type="ECO:0000256" key="1">
    <source>
        <dbReference type="ARBA" id="ARBA00004170"/>
    </source>
</evidence>
<dbReference type="VEuPathDB" id="FungiDB:jhhlp_004301"/>
<dbReference type="AlphaFoldDB" id="A0A2N3NB92"/>
<dbReference type="FunFam" id="1.25.40.10:FF:000049">
    <property type="entry name" value="Alpha-soluble NSF attachment protein-like"/>
    <property type="match status" value="1"/>
</dbReference>
<evidence type="ECO:0008006" key="10">
    <source>
        <dbReference type="Google" id="ProtNLM"/>
    </source>
</evidence>
<accession>A0A2N3NB92</accession>
<dbReference type="EMBL" id="NLAX01000010">
    <property type="protein sequence ID" value="PKS09681.1"/>
    <property type="molecule type" value="Genomic_DNA"/>
</dbReference>
<dbReference type="GO" id="GO:0019905">
    <property type="term" value="F:syntaxin binding"/>
    <property type="evidence" value="ECO:0007669"/>
    <property type="project" value="TreeGrafter"/>
</dbReference>
<dbReference type="PANTHER" id="PTHR13768:SF8">
    <property type="entry name" value="ALPHA-SOLUBLE NSF ATTACHMENT PROTEIN"/>
    <property type="match status" value="1"/>
</dbReference>
<evidence type="ECO:0000256" key="4">
    <source>
        <dbReference type="ARBA" id="ARBA00022892"/>
    </source>
</evidence>
<dbReference type="PRINTS" id="PR00448">
    <property type="entry name" value="NSFATTACHMNT"/>
</dbReference>
<dbReference type="Pfam" id="PF14938">
    <property type="entry name" value="SNAP"/>
    <property type="match status" value="1"/>
</dbReference>
<dbReference type="OrthoDB" id="9984275at2759"/>
<evidence type="ECO:0000256" key="3">
    <source>
        <dbReference type="ARBA" id="ARBA00022448"/>
    </source>
</evidence>
<evidence type="ECO:0000256" key="5">
    <source>
        <dbReference type="ARBA" id="ARBA00022927"/>
    </source>
</evidence>
<dbReference type="FunCoup" id="A0A2N3NB92">
    <property type="interactions" value="874"/>
</dbReference>
<evidence type="ECO:0000256" key="2">
    <source>
        <dbReference type="ARBA" id="ARBA00010050"/>
    </source>
</evidence>